<evidence type="ECO:0000256" key="1">
    <source>
        <dbReference type="ARBA" id="ARBA00004123"/>
    </source>
</evidence>
<dbReference type="GO" id="GO:0030915">
    <property type="term" value="C:Smc5-Smc6 complex"/>
    <property type="evidence" value="ECO:0007669"/>
    <property type="project" value="TreeGrafter"/>
</dbReference>
<dbReference type="PANTHER" id="PTHR19306:SF6">
    <property type="entry name" value="STRUCTURAL MAINTENANCE OF CHROMOSOMES PROTEIN 6"/>
    <property type="match status" value="1"/>
</dbReference>
<keyword evidence="8 12" id="KW-0175">Coiled coil</keyword>
<comment type="subcellular location">
    <subcellularLocation>
        <location evidence="2">Chromosome</location>
    </subcellularLocation>
    <subcellularLocation>
        <location evidence="1">Nucleus</location>
    </subcellularLocation>
</comment>
<evidence type="ECO:0000313" key="15">
    <source>
        <dbReference type="Proteomes" id="UP000195521"/>
    </source>
</evidence>
<keyword evidence="15" id="KW-1185">Reference proteome</keyword>
<feature type="region of interest" description="Disordered" evidence="13">
    <location>
        <begin position="753"/>
        <end position="772"/>
    </location>
</feature>
<feature type="coiled-coil region" evidence="12">
    <location>
        <begin position="370"/>
        <end position="397"/>
    </location>
</feature>
<evidence type="ECO:0000256" key="13">
    <source>
        <dbReference type="SAM" id="MobiDB-lite"/>
    </source>
</evidence>
<evidence type="ECO:0000256" key="10">
    <source>
        <dbReference type="ARBA" id="ARBA00023204"/>
    </source>
</evidence>
<dbReference type="GO" id="GO:0035861">
    <property type="term" value="C:site of double-strand break"/>
    <property type="evidence" value="ECO:0007669"/>
    <property type="project" value="TreeGrafter"/>
</dbReference>
<dbReference type="PANTHER" id="PTHR19306">
    <property type="entry name" value="STRUCTURAL MAINTENANCE OF CHROMOSOMES 5,6 SMC5, SMC6"/>
    <property type="match status" value="1"/>
</dbReference>
<keyword evidence="5" id="KW-0547">Nucleotide-binding</keyword>
<dbReference type="EMBL" id="BDQF01000011">
    <property type="protein sequence ID" value="GAW81305.1"/>
    <property type="molecule type" value="Genomic_DNA"/>
</dbReference>
<accession>A0A1Y1JIW4</accession>
<evidence type="ECO:0000256" key="7">
    <source>
        <dbReference type="ARBA" id="ARBA00022840"/>
    </source>
</evidence>
<keyword evidence="10" id="KW-0234">DNA repair</keyword>
<evidence type="ECO:0000256" key="4">
    <source>
        <dbReference type="ARBA" id="ARBA00022454"/>
    </source>
</evidence>
<dbReference type="AlphaFoldDB" id="A0A1Y1JIW4"/>
<feature type="coiled-coil region" evidence="12">
    <location>
        <begin position="1"/>
        <end position="28"/>
    </location>
</feature>
<keyword evidence="7" id="KW-0067">ATP-binding</keyword>
<name>A0A1Y1JIW4_PLAGO</name>
<dbReference type="GO" id="GO:0000724">
    <property type="term" value="P:double-strand break repair via homologous recombination"/>
    <property type="evidence" value="ECO:0007669"/>
    <property type="project" value="TreeGrafter"/>
</dbReference>
<proteinExistence type="inferred from homology"/>
<dbReference type="OrthoDB" id="10072614at2759"/>
<dbReference type="RefSeq" id="XP_028543894.1">
    <property type="nucleotide sequence ID" value="XM_028688093.1"/>
</dbReference>
<evidence type="ECO:0000256" key="8">
    <source>
        <dbReference type="ARBA" id="ARBA00023054"/>
    </source>
</evidence>
<evidence type="ECO:0000256" key="2">
    <source>
        <dbReference type="ARBA" id="ARBA00004286"/>
    </source>
</evidence>
<evidence type="ECO:0000256" key="11">
    <source>
        <dbReference type="ARBA" id="ARBA00023242"/>
    </source>
</evidence>
<gene>
    <name evidence="14" type="ORF">PGO_100620</name>
</gene>
<dbReference type="GeneID" id="39748027"/>
<keyword evidence="4" id="KW-0158">Chromosome</keyword>
<comment type="caution">
    <text evidence="14">The sequence shown here is derived from an EMBL/GenBank/DDBJ whole genome shotgun (WGS) entry which is preliminary data.</text>
</comment>
<dbReference type="OMA" id="ERCVENQ"/>
<dbReference type="GO" id="GO:0005634">
    <property type="term" value="C:nucleus"/>
    <property type="evidence" value="ECO:0007669"/>
    <property type="project" value="UniProtKB-SubCell"/>
</dbReference>
<dbReference type="Proteomes" id="UP000195521">
    <property type="component" value="Unassembled WGS sequence"/>
</dbReference>
<evidence type="ECO:0000256" key="9">
    <source>
        <dbReference type="ARBA" id="ARBA00023172"/>
    </source>
</evidence>
<dbReference type="InterPro" id="IPR027417">
    <property type="entry name" value="P-loop_NTPase"/>
</dbReference>
<keyword evidence="9" id="KW-0233">DNA recombination</keyword>
<evidence type="ECO:0000313" key="14">
    <source>
        <dbReference type="EMBL" id="GAW81305.1"/>
    </source>
</evidence>
<organism evidence="14 15">
    <name type="scientific">Plasmodium gonderi</name>
    <dbReference type="NCBI Taxonomy" id="77519"/>
    <lineage>
        <taxon>Eukaryota</taxon>
        <taxon>Sar</taxon>
        <taxon>Alveolata</taxon>
        <taxon>Apicomplexa</taxon>
        <taxon>Aconoidasida</taxon>
        <taxon>Haemosporida</taxon>
        <taxon>Plasmodiidae</taxon>
        <taxon>Plasmodium</taxon>
        <taxon>Plasmodium (Plasmodium)</taxon>
    </lineage>
</organism>
<dbReference type="Gene3D" id="3.40.50.300">
    <property type="entry name" value="P-loop containing nucleotide triphosphate hydrolases"/>
    <property type="match status" value="1"/>
</dbReference>
<evidence type="ECO:0008006" key="16">
    <source>
        <dbReference type="Google" id="ProtNLM"/>
    </source>
</evidence>
<feature type="region of interest" description="Disordered" evidence="13">
    <location>
        <begin position="619"/>
        <end position="640"/>
    </location>
</feature>
<evidence type="ECO:0000256" key="5">
    <source>
        <dbReference type="ARBA" id="ARBA00022741"/>
    </source>
</evidence>
<dbReference type="SUPFAM" id="SSF52540">
    <property type="entry name" value="P-loop containing nucleoside triphosphate hydrolases"/>
    <property type="match status" value="1"/>
</dbReference>
<sequence>MEKINECMKEEKERQVQLQTEINKRENHIYEMEYIINKNNNTLEEINKKINAIKIHSNKIQKIKNTKIKRKIYTYGYDIYSFRNNIMKNYRIINSSDEPGFSFSSSILDPGSLDTNGKNSVLISKERVESIPLKEKNPDFVFKYEPIGPVGEYIKPKENTINEKILSIIEKHLGDIFFAWLVSCYEDKNKLSSMEIENKNRINIIVTNAFQHINRKTLLQNIHSIMNKINGNTIYSFLNIDLLPTSLLFYLYDNFKIVQTLVCNNSTELHELLRKNDKKIIKSIYVVEEFVVVKVLPNGGLHYQPFKEDYYEKPTFLNINNEEGSLYKSNGNEQPDANMVKNMDSSNPSASTSLFISHEPNKEDSENVEFKNNEDHLKELEKRKTEKNEEIIMMSKKLLTYRNILESLNESLKKCQYTQDELKYKHKNIEELIQNHDNIFSEQLDLEIREKNKDIIEMNEYVDEIDQYMHTLNEKKKRTLDTCSIHKWLISTHGQYLKRKKEKFALLIEQYNNLCEVLLKLEKDKLKNDEIAFKNKKNFLVAINKLHSVYFEYLTNGFSLLHVLLENPFLVLRGRSSNVLITNVIIERCVENQTENKSSHGSSYDENDNVQNRMENDQIEKTQSKESEFLHQKKNDKSGEETTIRVTFTVENPSNNIMGVEEICIQVPFSSLSYFNKFFVLSKKDENVVDSDEECSYKLAVNSCNKKKESEIKVLRNLEKHIKSILNLGTNISSGSLSDGKVDRLFCNEGANNEDANNEDANNEDANNVDANNEVDKGIGARVVEMNEQKIETIDENCSDILWKKRCEKKKEIIEILKISGFIDKDNTDNSIKAYFYNLIEQYANEEKSYNAQMKQIMDLKNNYDMHLANIKLRKSKFFHVLKKTKEKITVHFKNMLKNMNNYKGKIEFDDVNRNLKVMVSVNQDLSNNIFMEINSLSGGERSTIQMALLASLSLTETSSFHIFDELDVYMDELTRVKNMQRFCEFIEQNNSKQYFFITPHIEITELFLGDAKEKKAKILNLS</sequence>
<reference evidence="15" key="1">
    <citation type="submission" date="2017-04" db="EMBL/GenBank/DDBJ databases">
        <title>Plasmodium gonderi genome.</title>
        <authorList>
            <person name="Arisue N."/>
            <person name="Honma H."/>
            <person name="Kawai S."/>
            <person name="Tougan T."/>
            <person name="Tanabe K."/>
            <person name="Horii T."/>
        </authorList>
    </citation>
    <scope>NUCLEOTIDE SEQUENCE [LARGE SCALE GENOMIC DNA]</scope>
    <source>
        <strain evidence="15">ATCC 30045</strain>
    </source>
</reference>
<keyword evidence="6" id="KW-0227">DNA damage</keyword>
<dbReference type="GO" id="GO:0003697">
    <property type="term" value="F:single-stranded DNA binding"/>
    <property type="evidence" value="ECO:0007669"/>
    <property type="project" value="TreeGrafter"/>
</dbReference>
<dbReference type="GO" id="GO:0003684">
    <property type="term" value="F:damaged DNA binding"/>
    <property type="evidence" value="ECO:0007669"/>
    <property type="project" value="TreeGrafter"/>
</dbReference>
<protein>
    <recommendedName>
        <fullName evidence="16">RecF/RecN/SMC N-terminal domain-containing protein</fullName>
    </recommendedName>
</protein>
<evidence type="ECO:0000256" key="6">
    <source>
        <dbReference type="ARBA" id="ARBA00022763"/>
    </source>
</evidence>
<keyword evidence="11" id="KW-0539">Nucleus</keyword>
<evidence type="ECO:0000256" key="12">
    <source>
        <dbReference type="SAM" id="Coils"/>
    </source>
</evidence>
<evidence type="ECO:0000256" key="3">
    <source>
        <dbReference type="ARBA" id="ARBA00006793"/>
    </source>
</evidence>
<comment type="similarity">
    <text evidence="3">Belongs to the SMC family. SMC6 subfamily.</text>
</comment>
<dbReference type="GO" id="GO:0005524">
    <property type="term" value="F:ATP binding"/>
    <property type="evidence" value="ECO:0007669"/>
    <property type="project" value="UniProtKB-KW"/>
</dbReference>